<dbReference type="Proteomes" id="UP001596105">
    <property type="component" value="Unassembled WGS sequence"/>
</dbReference>
<dbReference type="SUPFAM" id="SSF103473">
    <property type="entry name" value="MFS general substrate transporter"/>
    <property type="match status" value="1"/>
</dbReference>
<evidence type="ECO:0000313" key="9">
    <source>
        <dbReference type="EMBL" id="MFC5468991.1"/>
    </source>
</evidence>
<dbReference type="InterPro" id="IPR020846">
    <property type="entry name" value="MFS_dom"/>
</dbReference>
<feature type="transmembrane region" description="Helical" evidence="7">
    <location>
        <begin position="327"/>
        <end position="349"/>
    </location>
</feature>
<dbReference type="InterPro" id="IPR011701">
    <property type="entry name" value="MFS"/>
</dbReference>
<evidence type="ECO:0000256" key="3">
    <source>
        <dbReference type="ARBA" id="ARBA00022475"/>
    </source>
</evidence>
<reference evidence="10" key="1">
    <citation type="journal article" date="2019" name="Int. J. Syst. Evol. Microbiol.">
        <title>The Global Catalogue of Microorganisms (GCM) 10K type strain sequencing project: providing services to taxonomists for standard genome sequencing and annotation.</title>
        <authorList>
            <consortium name="The Broad Institute Genomics Platform"/>
            <consortium name="The Broad Institute Genome Sequencing Center for Infectious Disease"/>
            <person name="Wu L."/>
            <person name="Ma J."/>
        </authorList>
    </citation>
    <scope>NUCLEOTIDE SEQUENCE [LARGE SCALE GENOMIC DNA]</scope>
    <source>
        <strain evidence="10">CCUG 57113</strain>
    </source>
</reference>
<dbReference type="InterPro" id="IPR036259">
    <property type="entry name" value="MFS_trans_sf"/>
</dbReference>
<keyword evidence="2" id="KW-0813">Transport</keyword>
<evidence type="ECO:0000256" key="1">
    <source>
        <dbReference type="ARBA" id="ARBA00004651"/>
    </source>
</evidence>
<evidence type="ECO:0000256" key="7">
    <source>
        <dbReference type="SAM" id="Phobius"/>
    </source>
</evidence>
<proteinExistence type="predicted"/>
<sequence>MSWKIYLLAFVTFLIGTSELVIAGILDLVAEDLGVSVSAAGQLVSVFALTVAVGSPILILLTGKVERKRLLAYSLIGFIAGNAIAYFSGSYGFLMVSRVVLALSTGVFAVGSLAFAARLAPEGKQGSAIATVITGLSVSMVLGVPLGRVMAAFMSWNAIFAVIGLISIPALAAIYRYIPSMQGQASASMKHQLALLKDRRVSSTLLTTLFWIAGYEIVFAYISPYLLHVVHFTSGQLSIGLFAFGLFSILGSRLGGMGSDRWGVARTQLSGLALHAAMLLLLLIAGQSMIATFPILVAWSLSAWTTVSAQMVRLIQLSPQSSEVMISMNNTVLQLGIAAGAAIGGIVVNGSSVSHIGWVGAISVMVALGLAAYSHLAGRGKAPKAGGDVPSDAKDEDYSIVRLSSV</sequence>
<keyword evidence="10" id="KW-1185">Reference proteome</keyword>
<dbReference type="PANTHER" id="PTHR43124:SF10">
    <property type="entry name" value="PURINE EFFLUX PUMP PBUE"/>
    <property type="match status" value="1"/>
</dbReference>
<dbReference type="Pfam" id="PF07690">
    <property type="entry name" value="MFS_1"/>
    <property type="match status" value="1"/>
</dbReference>
<dbReference type="CDD" id="cd17324">
    <property type="entry name" value="MFS_NepI_like"/>
    <property type="match status" value="1"/>
</dbReference>
<evidence type="ECO:0000256" key="5">
    <source>
        <dbReference type="ARBA" id="ARBA00022989"/>
    </source>
</evidence>
<dbReference type="PANTHER" id="PTHR43124">
    <property type="entry name" value="PURINE EFFLUX PUMP PBUE"/>
    <property type="match status" value="1"/>
</dbReference>
<feature type="transmembrane region" description="Helical" evidence="7">
    <location>
        <begin position="95"/>
        <end position="116"/>
    </location>
</feature>
<keyword evidence="6 7" id="KW-0472">Membrane</keyword>
<keyword evidence="4 7" id="KW-0812">Transmembrane</keyword>
<evidence type="ECO:0000259" key="8">
    <source>
        <dbReference type="PROSITE" id="PS50850"/>
    </source>
</evidence>
<keyword evidence="5 7" id="KW-1133">Transmembrane helix</keyword>
<feature type="transmembrane region" description="Helical" evidence="7">
    <location>
        <begin position="272"/>
        <end position="290"/>
    </location>
</feature>
<evidence type="ECO:0000256" key="4">
    <source>
        <dbReference type="ARBA" id="ARBA00022692"/>
    </source>
</evidence>
<evidence type="ECO:0000256" key="2">
    <source>
        <dbReference type="ARBA" id="ARBA00022448"/>
    </source>
</evidence>
<evidence type="ECO:0000313" key="10">
    <source>
        <dbReference type="Proteomes" id="UP001596105"/>
    </source>
</evidence>
<dbReference type="EMBL" id="JBHSMH010000022">
    <property type="protein sequence ID" value="MFC5468991.1"/>
    <property type="molecule type" value="Genomic_DNA"/>
</dbReference>
<dbReference type="PROSITE" id="PS50850">
    <property type="entry name" value="MFS"/>
    <property type="match status" value="1"/>
</dbReference>
<name>A0ABW0LWM7_9BACL</name>
<accession>A0ABW0LWM7</accession>
<feature type="transmembrane region" description="Helical" evidence="7">
    <location>
        <begin position="228"/>
        <end position="251"/>
    </location>
</feature>
<feature type="transmembrane region" description="Helical" evidence="7">
    <location>
        <begin position="199"/>
        <end position="222"/>
    </location>
</feature>
<feature type="transmembrane region" description="Helical" evidence="7">
    <location>
        <begin position="158"/>
        <end position="178"/>
    </location>
</feature>
<feature type="transmembrane region" description="Helical" evidence="7">
    <location>
        <begin position="128"/>
        <end position="146"/>
    </location>
</feature>
<feature type="transmembrane region" description="Helical" evidence="7">
    <location>
        <begin position="70"/>
        <end position="89"/>
    </location>
</feature>
<feature type="domain" description="Major facilitator superfamily (MFS) profile" evidence="8">
    <location>
        <begin position="4"/>
        <end position="375"/>
    </location>
</feature>
<organism evidence="9 10">
    <name type="scientific">Cohnella suwonensis</name>
    <dbReference type="NCBI Taxonomy" id="696072"/>
    <lineage>
        <taxon>Bacteria</taxon>
        <taxon>Bacillati</taxon>
        <taxon>Bacillota</taxon>
        <taxon>Bacilli</taxon>
        <taxon>Bacillales</taxon>
        <taxon>Paenibacillaceae</taxon>
        <taxon>Cohnella</taxon>
    </lineage>
</organism>
<comment type="caution">
    <text evidence="9">The sequence shown here is derived from an EMBL/GenBank/DDBJ whole genome shotgun (WGS) entry which is preliminary data.</text>
</comment>
<protein>
    <submittedName>
        <fullName evidence="9">MFS transporter</fullName>
    </submittedName>
</protein>
<feature type="transmembrane region" description="Helical" evidence="7">
    <location>
        <begin position="296"/>
        <end position="315"/>
    </location>
</feature>
<dbReference type="InterPro" id="IPR050189">
    <property type="entry name" value="MFS_Efflux_Transporters"/>
</dbReference>
<dbReference type="RefSeq" id="WP_209748942.1">
    <property type="nucleotide sequence ID" value="NZ_JBHSMH010000022.1"/>
</dbReference>
<feature type="transmembrane region" description="Helical" evidence="7">
    <location>
        <begin position="355"/>
        <end position="374"/>
    </location>
</feature>
<keyword evidence="3" id="KW-1003">Cell membrane</keyword>
<feature type="transmembrane region" description="Helical" evidence="7">
    <location>
        <begin position="39"/>
        <end position="63"/>
    </location>
</feature>
<evidence type="ECO:0000256" key="6">
    <source>
        <dbReference type="ARBA" id="ARBA00023136"/>
    </source>
</evidence>
<gene>
    <name evidence="9" type="ORF">ACFPPD_09675</name>
</gene>
<comment type="subcellular location">
    <subcellularLocation>
        <location evidence="1">Cell membrane</location>
        <topology evidence="1">Multi-pass membrane protein</topology>
    </subcellularLocation>
</comment>
<dbReference type="Gene3D" id="1.20.1250.20">
    <property type="entry name" value="MFS general substrate transporter like domains"/>
    <property type="match status" value="1"/>
</dbReference>